<dbReference type="KEGG" id="vg:19526385"/>
<evidence type="ECO:0000313" key="1">
    <source>
        <dbReference type="EMBL" id="AHZ09519.1"/>
    </source>
</evidence>
<name>A0A024AYY8_9CAUD</name>
<dbReference type="RefSeq" id="YP_009036985.1">
    <property type="nucleotide sequence ID" value="NC_024216.1"/>
</dbReference>
<evidence type="ECO:0000313" key="2">
    <source>
        <dbReference type="Proteomes" id="UP000026902"/>
    </source>
</evidence>
<dbReference type="Proteomes" id="UP000026902">
    <property type="component" value="Segment"/>
</dbReference>
<dbReference type="EMBL" id="KJ489397">
    <property type="protein sequence ID" value="AHZ09519.1"/>
    <property type="molecule type" value="Genomic_DNA"/>
</dbReference>
<keyword evidence="2" id="KW-1185">Reference proteome</keyword>
<reference evidence="2" key="1">
    <citation type="submission" date="2014-09" db="EMBL/GenBank/DDBJ databases">
        <authorList>
            <person name="Sauder A.B."/>
            <person name="McKenzie Q.R."/>
            <person name="Temple L.M."/>
            <person name="Alexis B.K."/>
            <person name="Al-Atrache Z."/>
            <person name="Lewis L.O."/>
            <person name="Loesser-Casey K.E."/>
            <person name="Mitchell K.J."/>
        </authorList>
    </citation>
    <scope>NUCLEOTIDE SEQUENCE [LARGE SCALE GENOMIC DNA]</scope>
</reference>
<sequence>MAKKRPKIFQSEANMKKAMNNLGNNLVNNALDETAKSLARNLPDGMELKRKPKYLELTENRLNSLGVIDLKPYFARSSKRKNRKGGGWYLTVPIRRRARGMSRRMYEQLRAIDIAPSQRKTVISDYMYDNRKTSDASMLNYTPRSNNITKIRSGTNRHDYIAFRTVSDKSPANSWIINRDRVTVSNTSKTFVANVNRLMKYNMKNQ</sequence>
<organism evidence="1 2">
    <name type="scientific">Bacillus phage CAM003</name>
    <dbReference type="NCBI Taxonomy" id="1486657"/>
    <lineage>
        <taxon>Viruses</taxon>
        <taxon>Duplodnaviria</taxon>
        <taxon>Heunggongvirae</taxon>
        <taxon>Uroviricota</taxon>
        <taxon>Caudoviricetes</taxon>
        <taxon>Herelleviridae</taxon>
        <taxon>Bastillevirinae</taxon>
        <taxon>Bastillevirus</taxon>
        <taxon>Bastillevirus CAM003</taxon>
    </lineage>
</organism>
<dbReference type="GeneID" id="19526385"/>
<protein>
    <submittedName>
        <fullName evidence="1">Uncharacterized protein</fullName>
    </submittedName>
</protein>
<proteinExistence type="predicted"/>
<accession>A0A024AYY8</accession>